<proteinExistence type="predicted"/>
<name>A0A8C4TF21_ERPCA</name>
<keyword evidence="2" id="KW-0732">Signal</keyword>
<feature type="compositionally biased region" description="Polar residues" evidence="7">
    <location>
        <begin position="395"/>
        <end position="413"/>
    </location>
</feature>
<feature type="region of interest" description="Disordered" evidence="7">
    <location>
        <begin position="455"/>
        <end position="489"/>
    </location>
</feature>
<feature type="transmembrane region" description="Helical" evidence="8">
    <location>
        <begin position="7"/>
        <end position="25"/>
    </location>
</feature>
<evidence type="ECO:0000313" key="10">
    <source>
        <dbReference type="Ensembl" id="ENSECRP00000029614.1"/>
    </source>
</evidence>
<keyword evidence="8" id="KW-1133">Transmembrane helix</keyword>
<dbReference type="InterPro" id="IPR003599">
    <property type="entry name" value="Ig_sub"/>
</dbReference>
<dbReference type="InterPro" id="IPR036179">
    <property type="entry name" value="Ig-like_dom_sf"/>
</dbReference>
<dbReference type="GO" id="GO:0008037">
    <property type="term" value="P:cell recognition"/>
    <property type="evidence" value="ECO:0007669"/>
    <property type="project" value="TreeGrafter"/>
</dbReference>
<feature type="domain" description="Ig-like" evidence="9">
    <location>
        <begin position="9"/>
        <end position="101"/>
    </location>
</feature>
<dbReference type="GO" id="GO:0002355">
    <property type="term" value="P:detection of tumor cell"/>
    <property type="evidence" value="ECO:0007669"/>
    <property type="project" value="TreeGrafter"/>
</dbReference>
<protein>
    <recommendedName>
        <fullName evidence="9">Ig-like domain-containing protein</fullName>
    </recommendedName>
</protein>
<keyword evidence="6" id="KW-0393">Immunoglobulin domain</keyword>
<dbReference type="Gene3D" id="2.60.40.10">
    <property type="entry name" value="Immunoglobulins"/>
    <property type="match status" value="3"/>
</dbReference>
<dbReference type="PANTHER" id="PTHR47118">
    <property type="entry name" value="CYTOTOXIC AND REGULATORY T-CELL MOLECULE"/>
    <property type="match status" value="1"/>
</dbReference>
<evidence type="ECO:0000256" key="7">
    <source>
        <dbReference type="SAM" id="MobiDB-lite"/>
    </source>
</evidence>
<keyword evidence="4 8" id="KW-0472">Membrane</keyword>
<comment type="subcellular location">
    <subcellularLocation>
        <location evidence="1">Membrane</location>
        <topology evidence="1">Single-pass membrane protein</topology>
    </subcellularLocation>
</comment>
<organism evidence="10 11">
    <name type="scientific">Erpetoichthys calabaricus</name>
    <name type="common">Rope fish</name>
    <name type="synonym">Calamoichthys calabaricus</name>
    <dbReference type="NCBI Taxonomy" id="27687"/>
    <lineage>
        <taxon>Eukaryota</taxon>
        <taxon>Metazoa</taxon>
        <taxon>Chordata</taxon>
        <taxon>Craniata</taxon>
        <taxon>Vertebrata</taxon>
        <taxon>Euteleostomi</taxon>
        <taxon>Actinopterygii</taxon>
        <taxon>Polypteriformes</taxon>
        <taxon>Polypteridae</taxon>
        <taxon>Erpetoichthys</taxon>
    </lineage>
</organism>
<feature type="compositionally biased region" description="Basic and acidic residues" evidence="7">
    <location>
        <begin position="467"/>
        <end position="483"/>
    </location>
</feature>
<dbReference type="PANTHER" id="PTHR47118:SF1">
    <property type="entry name" value="CYTOTOXIC AND REGULATORY T-CELL MOLECULE"/>
    <property type="match status" value="1"/>
</dbReference>
<dbReference type="GeneTree" id="ENSGT00940000159804"/>
<reference evidence="10" key="1">
    <citation type="submission" date="2021-06" db="EMBL/GenBank/DDBJ databases">
        <authorList>
            <consortium name="Wellcome Sanger Institute Data Sharing"/>
        </authorList>
    </citation>
    <scope>NUCLEOTIDE SEQUENCE [LARGE SCALE GENOMIC DNA]</scope>
</reference>
<evidence type="ECO:0000256" key="5">
    <source>
        <dbReference type="ARBA" id="ARBA00023157"/>
    </source>
</evidence>
<dbReference type="Proteomes" id="UP000694620">
    <property type="component" value="Chromosome 9"/>
</dbReference>
<dbReference type="GO" id="GO:0005886">
    <property type="term" value="C:plasma membrane"/>
    <property type="evidence" value="ECO:0007669"/>
    <property type="project" value="TreeGrafter"/>
</dbReference>
<dbReference type="AlphaFoldDB" id="A0A8C4TF21"/>
<dbReference type="InterPro" id="IPR013783">
    <property type="entry name" value="Ig-like_fold"/>
</dbReference>
<dbReference type="GO" id="GO:0005102">
    <property type="term" value="F:signaling receptor binding"/>
    <property type="evidence" value="ECO:0007669"/>
    <property type="project" value="TreeGrafter"/>
</dbReference>
<dbReference type="Ensembl" id="ENSECRT00000030243.1">
    <property type="protein sequence ID" value="ENSECRP00000029614.1"/>
    <property type="gene ID" value="ENSECRG00000020087.1"/>
</dbReference>
<evidence type="ECO:0000256" key="2">
    <source>
        <dbReference type="ARBA" id="ARBA00022729"/>
    </source>
</evidence>
<keyword evidence="8" id="KW-0812">Transmembrane</keyword>
<feature type="region of interest" description="Disordered" evidence="7">
    <location>
        <begin position="501"/>
        <end position="542"/>
    </location>
</feature>
<sequence length="610" mass="68517">MAVRLELYINVVMIITLSGCISFAVTENKTVIQGEMLILNCSIDRNDSSHLQWSNPHGFIAFHNNIRGLRDRRYKLIHWSKTELTISLSNISVKDKGTYTCSYYSHPVTTRKINVDVLAPPSNPSMELKREKEKKILKCFTTGSYPAPNITWSFHNELELDAHTQNIQEGKRGTFTTVSTLVLKSHKSSIFVDCIVQHKALGNNTLTASINITDITPPSQPLVEEIVSRGRKFLKCSTTGSFPAPKMSWSFNNGVEIDAEAQHVYIDEKYTSTSILAIVSYKPQLTVYCIVYHEALKNISLRASISFSDIDATTKMLFKTTQSYTRSINAFTKALQETTVTPNTGLETASKLTSTDSTTGYSQSTDKNESLHLSTPVYESASVSEEGTTEFLPGNYTTNYTNEELPTDSNTTSRMVKKQSGTLLIIMVTSLICALLVIVQFFLIKLRKAHALWKKETEESDQSLESNKSKSSAEEKHSQERKTQGITNYNYMQHTIEFHKEEETEKEAATVASTPTNKKESERFVPDPQNKNKAETNNNSPQYNEQVETICQSPDNINHMGTETPNPDNKENIFQSMLNANDRNMSSLNACCPTQVNLKAFNSLEKETEV</sequence>
<feature type="transmembrane region" description="Helical" evidence="8">
    <location>
        <begin position="423"/>
        <end position="444"/>
    </location>
</feature>
<evidence type="ECO:0000256" key="6">
    <source>
        <dbReference type="ARBA" id="ARBA00023319"/>
    </source>
</evidence>
<keyword evidence="5" id="KW-1015">Disulfide bond</keyword>
<dbReference type="InterPro" id="IPR007110">
    <property type="entry name" value="Ig-like_dom"/>
</dbReference>
<dbReference type="RefSeq" id="XP_028666224.1">
    <property type="nucleotide sequence ID" value="XM_028810391.2"/>
</dbReference>
<evidence type="ECO:0000313" key="11">
    <source>
        <dbReference type="Proteomes" id="UP000694620"/>
    </source>
</evidence>
<dbReference type="OrthoDB" id="10006996at2759"/>
<dbReference type="GeneID" id="114658246"/>
<dbReference type="InterPro" id="IPR013162">
    <property type="entry name" value="CD80_C2-set"/>
</dbReference>
<feature type="compositionally biased region" description="Basic and acidic residues" evidence="7">
    <location>
        <begin position="517"/>
        <end position="534"/>
    </location>
</feature>
<evidence type="ECO:0000256" key="3">
    <source>
        <dbReference type="ARBA" id="ARBA00022737"/>
    </source>
</evidence>
<dbReference type="SMART" id="SM00409">
    <property type="entry name" value="IG"/>
    <property type="match status" value="1"/>
</dbReference>
<dbReference type="FunFam" id="2.60.40.10:FF:000013">
    <property type="entry name" value="cell adhesion molecule 1 isoform X1"/>
    <property type="match status" value="1"/>
</dbReference>
<evidence type="ECO:0000256" key="1">
    <source>
        <dbReference type="ARBA" id="ARBA00004167"/>
    </source>
</evidence>
<feature type="region of interest" description="Disordered" evidence="7">
    <location>
        <begin position="345"/>
        <end position="413"/>
    </location>
</feature>
<dbReference type="PROSITE" id="PS51257">
    <property type="entry name" value="PROKAR_LIPOPROTEIN"/>
    <property type="match status" value="1"/>
</dbReference>
<dbReference type="Pfam" id="PF08205">
    <property type="entry name" value="C2-set_2"/>
    <property type="match status" value="2"/>
</dbReference>
<gene>
    <name evidence="10" type="primary">LOC114658246</name>
</gene>
<dbReference type="SUPFAM" id="SSF48726">
    <property type="entry name" value="Immunoglobulin"/>
    <property type="match status" value="3"/>
</dbReference>
<keyword evidence="3" id="KW-0677">Repeat</keyword>
<keyword evidence="11" id="KW-1185">Reference proteome</keyword>
<feature type="domain" description="Ig-like" evidence="9">
    <location>
        <begin position="217"/>
        <end position="306"/>
    </location>
</feature>
<evidence type="ECO:0000259" key="9">
    <source>
        <dbReference type="PROSITE" id="PS50835"/>
    </source>
</evidence>
<dbReference type="PROSITE" id="PS50835">
    <property type="entry name" value="IG_LIKE"/>
    <property type="match status" value="3"/>
</dbReference>
<dbReference type="Pfam" id="PF13895">
    <property type="entry name" value="Ig_2"/>
    <property type="match status" value="1"/>
</dbReference>
<dbReference type="InterPro" id="IPR053096">
    <property type="entry name" value="CRTAM"/>
</dbReference>
<evidence type="ECO:0000256" key="4">
    <source>
        <dbReference type="ARBA" id="ARBA00023136"/>
    </source>
</evidence>
<feature type="domain" description="Ig-like" evidence="9">
    <location>
        <begin position="107"/>
        <end position="213"/>
    </location>
</feature>
<dbReference type="GO" id="GO:0002860">
    <property type="term" value="P:positive regulation of natural killer cell mediated cytotoxicity directed against tumor cell target"/>
    <property type="evidence" value="ECO:0007669"/>
    <property type="project" value="TreeGrafter"/>
</dbReference>
<feature type="compositionally biased region" description="Polar residues" evidence="7">
    <location>
        <begin position="345"/>
        <end position="365"/>
    </location>
</feature>
<reference evidence="10" key="3">
    <citation type="submission" date="2025-09" db="UniProtKB">
        <authorList>
            <consortium name="Ensembl"/>
        </authorList>
    </citation>
    <scope>IDENTIFICATION</scope>
</reference>
<reference evidence="10" key="2">
    <citation type="submission" date="2025-08" db="UniProtKB">
        <authorList>
            <consortium name="Ensembl"/>
        </authorList>
    </citation>
    <scope>IDENTIFICATION</scope>
</reference>
<evidence type="ECO:0000256" key="8">
    <source>
        <dbReference type="SAM" id="Phobius"/>
    </source>
</evidence>
<accession>A0A8C4TF21</accession>